<evidence type="ECO:0000256" key="3">
    <source>
        <dbReference type="ARBA" id="ARBA00022692"/>
    </source>
</evidence>
<sequence length="306" mass="32717">MFLSEFLDAKLFSSMIRMATPIVLVALGGVMTSQAGILNISLEGTMLLSAFFAILGSYWFHNAFAGVMFALLAGLAMSALFSLFVIKLKADEFVIGIALNILAGGLTGSGGLTGYCSQLFFKTKGSITSDRIVGLPSVHLPFLDAIPFVGEILNNHSLFIYLSWLLVAMSYYFLYYTKWGMWMRASGEHPEALETAGVSVLHVRYVSAAICGVCCALAGAHLSLGYLTMYAPNMSAGRGWIAIAASILGKNNPLGVFGASLIFGAADGTGMRLQGMGLPSQFALMIPYVVTILVLFIVAKRRLKTA</sequence>
<evidence type="ECO:0000256" key="6">
    <source>
        <dbReference type="SAM" id="Phobius"/>
    </source>
</evidence>
<evidence type="ECO:0000256" key="4">
    <source>
        <dbReference type="ARBA" id="ARBA00022989"/>
    </source>
</evidence>
<proteinExistence type="predicted"/>
<dbReference type="GO" id="GO:0005886">
    <property type="term" value="C:plasma membrane"/>
    <property type="evidence" value="ECO:0007669"/>
    <property type="project" value="UniProtKB-SubCell"/>
</dbReference>
<feature type="transmembrane region" description="Helical" evidence="6">
    <location>
        <begin position="93"/>
        <end position="112"/>
    </location>
</feature>
<reference evidence="7" key="1">
    <citation type="journal article" date="2015" name="PeerJ">
        <title>First genomic representation of candidate bacterial phylum KSB3 points to enhanced environmental sensing as a trigger of wastewater bulking.</title>
        <authorList>
            <person name="Sekiguchi Y."/>
            <person name="Ohashi A."/>
            <person name="Parks D.H."/>
            <person name="Yamauchi T."/>
            <person name="Tyson G.W."/>
            <person name="Hugenholtz P."/>
        </authorList>
    </citation>
    <scope>NUCLEOTIDE SEQUENCE [LARGE SCALE GENOMIC DNA]</scope>
</reference>
<evidence type="ECO:0000256" key="2">
    <source>
        <dbReference type="ARBA" id="ARBA00022475"/>
    </source>
</evidence>
<keyword evidence="2" id="KW-1003">Cell membrane</keyword>
<dbReference type="CDD" id="cd06580">
    <property type="entry name" value="TM_PBP1_transp_TpRbsC_like"/>
    <property type="match status" value="1"/>
</dbReference>
<keyword evidence="5 6" id="KW-0472">Membrane</keyword>
<feature type="transmembrane region" description="Helical" evidence="6">
    <location>
        <begin position="205"/>
        <end position="227"/>
    </location>
</feature>
<evidence type="ECO:0000313" key="7">
    <source>
        <dbReference type="EMBL" id="GAK51699.1"/>
    </source>
</evidence>
<accession>A0A081BMT3</accession>
<feature type="transmembrane region" description="Helical" evidence="6">
    <location>
        <begin position="12"/>
        <end position="30"/>
    </location>
</feature>
<protein>
    <submittedName>
        <fullName evidence="7">Inner-membrane translocator</fullName>
    </submittedName>
</protein>
<keyword evidence="3 6" id="KW-0812">Transmembrane</keyword>
<evidence type="ECO:0000256" key="5">
    <source>
        <dbReference type="ARBA" id="ARBA00023136"/>
    </source>
</evidence>
<feature type="transmembrane region" description="Helical" evidence="6">
    <location>
        <begin position="66"/>
        <end position="86"/>
    </location>
</feature>
<organism evidence="7">
    <name type="scientific">Candidatus Moduliflexus flocculans</name>
    <dbReference type="NCBI Taxonomy" id="1499966"/>
    <lineage>
        <taxon>Bacteria</taxon>
        <taxon>Candidatus Moduliflexota</taxon>
        <taxon>Candidatus Moduliflexia</taxon>
        <taxon>Candidatus Moduliflexales</taxon>
        <taxon>Candidatus Moduliflexaceae</taxon>
    </lineage>
</organism>
<dbReference type="PANTHER" id="PTHR43370:SF1">
    <property type="entry name" value="GUANOSINE ABC TRANSPORTER PERMEASE PROTEIN NUPQ"/>
    <property type="match status" value="1"/>
</dbReference>
<dbReference type="STRING" id="1499966.U14_02944"/>
<keyword evidence="4 6" id="KW-1133">Transmembrane helix</keyword>
<dbReference type="Proteomes" id="UP000030700">
    <property type="component" value="Unassembled WGS sequence"/>
</dbReference>
<comment type="subcellular location">
    <subcellularLocation>
        <location evidence="1">Cell membrane</location>
        <topology evidence="1">Multi-pass membrane protein</topology>
    </subcellularLocation>
</comment>
<dbReference type="GO" id="GO:0022857">
    <property type="term" value="F:transmembrane transporter activity"/>
    <property type="evidence" value="ECO:0007669"/>
    <property type="project" value="InterPro"/>
</dbReference>
<dbReference type="HOGENOM" id="CLU_040769_1_3_0"/>
<gene>
    <name evidence="7" type="ORF">U14_02944</name>
</gene>
<dbReference type="InterPro" id="IPR001851">
    <property type="entry name" value="ABC_transp_permease"/>
</dbReference>
<name>A0A081BMT3_9BACT</name>
<evidence type="ECO:0000256" key="1">
    <source>
        <dbReference type="ARBA" id="ARBA00004651"/>
    </source>
</evidence>
<dbReference type="EMBL" id="DF820457">
    <property type="protein sequence ID" value="GAK51699.1"/>
    <property type="molecule type" value="Genomic_DNA"/>
</dbReference>
<feature type="transmembrane region" description="Helical" evidence="6">
    <location>
        <begin position="278"/>
        <end position="299"/>
    </location>
</feature>
<dbReference type="PANTHER" id="PTHR43370">
    <property type="entry name" value="SUGAR ABC TRANSPORTER INTEGRAL MEMBRANE PROTEIN-RELATED"/>
    <property type="match status" value="1"/>
</dbReference>
<dbReference type="AlphaFoldDB" id="A0A081BMT3"/>
<evidence type="ECO:0000313" key="8">
    <source>
        <dbReference type="Proteomes" id="UP000030700"/>
    </source>
</evidence>
<keyword evidence="8" id="KW-1185">Reference proteome</keyword>
<feature type="transmembrane region" description="Helical" evidence="6">
    <location>
        <begin position="158"/>
        <end position="176"/>
    </location>
</feature>
<feature type="transmembrane region" description="Helical" evidence="6">
    <location>
        <begin position="37"/>
        <end position="60"/>
    </location>
</feature>
<dbReference type="Pfam" id="PF02653">
    <property type="entry name" value="BPD_transp_2"/>
    <property type="match status" value="1"/>
</dbReference>